<dbReference type="RefSeq" id="WP_009020819.1">
    <property type="nucleotide sequence ID" value="NZ_DS999411.1"/>
</dbReference>
<name>B8KT45_9GAMM</name>
<dbReference type="STRING" id="565045.NOR51B_2023"/>
<evidence type="ECO:0000313" key="3">
    <source>
        <dbReference type="Proteomes" id="UP000004699"/>
    </source>
</evidence>
<sequence>MIQDLLLSGRLFDLILIGIGLEIVLLGWIARQYPGTPRLGVLLPNLLSGAALMLAVRLAVTDSRWEWIAATLAASLAFHLIDLVKRYREE</sequence>
<protein>
    <submittedName>
        <fullName evidence="2">Uncharacterized protein</fullName>
    </submittedName>
</protein>
<organism evidence="2 3">
    <name type="scientific">Luminiphilus syltensis NOR5-1B</name>
    <dbReference type="NCBI Taxonomy" id="565045"/>
    <lineage>
        <taxon>Bacteria</taxon>
        <taxon>Pseudomonadati</taxon>
        <taxon>Pseudomonadota</taxon>
        <taxon>Gammaproteobacteria</taxon>
        <taxon>Cellvibrionales</taxon>
        <taxon>Halieaceae</taxon>
        <taxon>Luminiphilus</taxon>
    </lineage>
</organism>
<keyword evidence="3" id="KW-1185">Reference proteome</keyword>
<keyword evidence="1" id="KW-0812">Transmembrane</keyword>
<dbReference type="Proteomes" id="UP000004699">
    <property type="component" value="Unassembled WGS sequence"/>
</dbReference>
<proteinExistence type="predicted"/>
<gene>
    <name evidence="2" type="ORF">NOR51B_2023</name>
</gene>
<dbReference type="OrthoDB" id="8005151at2"/>
<dbReference type="HOGENOM" id="CLU_165445_0_0_6"/>
<keyword evidence="1" id="KW-0472">Membrane</keyword>
<evidence type="ECO:0000256" key="1">
    <source>
        <dbReference type="SAM" id="Phobius"/>
    </source>
</evidence>
<reference evidence="3" key="1">
    <citation type="journal article" date="2013" name="BMC Microbiol.">
        <title>Taxonomy and evolution of bacteriochlorophyll a-containing members of the OM60/NOR5 clade of marine gammaproteobacteria: description of Luminiphilus syltensis gen. nov., sp. nov., reclassification of Haliea rubra as Pseudohaliea rubra gen. nov., comb. nov., and emendation of Chromatocurvus halotolerans.</title>
        <authorList>
            <person name="Spring S."/>
            <person name="Riedel T."/>
            <person name="Sproer C."/>
            <person name="Yan S."/>
            <person name="Harder J."/>
            <person name="Fuchs B.M."/>
        </authorList>
    </citation>
    <scope>NUCLEOTIDE SEQUENCE [LARGE SCALE GENOMIC DNA]</scope>
    <source>
        <strain evidence="3">NOR51-B</strain>
    </source>
</reference>
<dbReference type="EMBL" id="DS999411">
    <property type="protein sequence ID" value="EED36075.1"/>
    <property type="molecule type" value="Genomic_DNA"/>
</dbReference>
<evidence type="ECO:0000313" key="2">
    <source>
        <dbReference type="EMBL" id="EED36075.1"/>
    </source>
</evidence>
<dbReference type="AlphaFoldDB" id="B8KT45"/>
<feature type="transmembrane region" description="Helical" evidence="1">
    <location>
        <begin position="12"/>
        <end position="30"/>
    </location>
</feature>
<keyword evidence="1" id="KW-1133">Transmembrane helix</keyword>
<accession>B8KT45</accession>
<feature type="transmembrane region" description="Helical" evidence="1">
    <location>
        <begin position="42"/>
        <end position="61"/>
    </location>
</feature>